<dbReference type="GO" id="GO:0016197">
    <property type="term" value="P:endosomal transport"/>
    <property type="evidence" value="ECO:0007669"/>
    <property type="project" value="InterPro"/>
</dbReference>
<feature type="domain" description="AP5B1 middle" evidence="5">
    <location>
        <begin position="242"/>
        <end position="631"/>
    </location>
</feature>
<dbReference type="PANTHER" id="PTHR34033:SF1">
    <property type="entry name" value="AP-5 COMPLEX SUBUNIT BETA-1"/>
    <property type="match status" value="1"/>
</dbReference>
<organism evidence="6 7">
    <name type="scientific">Phaseolus angularis</name>
    <name type="common">Azuki bean</name>
    <name type="synonym">Vigna angularis</name>
    <dbReference type="NCBI Taxonomy" id="3914"/>
    <lineage>
        <taxon>Eukaryota</taxon>
        <taxon>Viridiplantae</taxon>
        <taxon>Streptophyta</taxon>
        <taxon>Embryophyta</taxon>
        <taxon>Tracheophyta</taxon>
        <taxon>Spermatophyta</taxon>
        <taxon>Magnoliopsida</taxon>
        <taxon>eudicotyledons</taxon>
        <taxon>Gunneridae</taxon>
        <taxon>Pentapetalae</taxon>
        <taxon>rosids</taxon>
        <taxon>fabids</taxon>
        <taxon>Fabales</taxon>
        <taxon>Fabaceae</taxon>
        <taxon>Papilionoideae</taxon>
        <taxon>50 kb inversion clade</taxon>
        <taxon>NPAAA clade</taxon>
        <taxon>indigoferoid/millettioid clade</taxon>
        <taxon>Phaseoleae</taxon>
        <taxon>Vigna</taxon>
    </lineage>
</organism>
<protein>
    <submittedName>
        <fullName evidence="6">40S ribosomal protein</fullName>
    </submittedName>
</protein>
<dbReference type="GO" id="GO:1990904">
    <property type="term" value="C:ribonucleoprotein complex"/>
    <property type="evidence" value="ECO:0007669"/>
    <property type="project" value="UniProtKB-KW"/>
</dbReference>
<dbReference type="Proteomes" id="UP000743370">
    <property type="component" value="Unassembled WGS sequence"/>
</dbReference>
<feature type="compositionally biased region" description="Basic residues" evidence="3">
    <location>
        <begin position="1115"/>
        <end position="1129"/>
    </location>
</feature>
<feature type="transmembrane region" description="Helical" evidence="4">
    <location>
        <begin position="1050"/>
        <end position="1070"/>
    </location>
</feature>
<accession>A0A8T0JK56</accession>
<dbReference type="InterPro" id="IPR048979">
    <property type="entry name" value="AP5B1_middle"/>
</dbReference>
<dbReference type="GO" id="GO:0006412">
    <property type="term" value="P:translation"/>
    <property type="evidence" value="ECO:0007669"/>
    <property type="project" value="InterPro"/>
</dbReference>
<evidence type="ECO:0000256" key="3">
    <source>
        <dbReference type="SAM" id="MobiDB-lite"/>
    </source>
</evidence>
<reference evidence="6 7" key="1">
    <citation type="submission" date="2020-05" db="EMBL/GenBank/DDBJ databases">
        <title>Vigna angularis (adzuki bean) Var. LongXiaoDou No. 4 denovo assembly.</title>
        <authorList>
            <person name="Xiang H."/>
        </authorList>
    </citation>
    <scope>NUCLEOTIDE SEQUENCE [LARGE SCALE GENOMIC DNA]</scope>
    <source>
        <tissue evidence="6">Leaf</tissue>
    </source>
</reference>
<evidence type="ECO:0000256" key="1">
    <source>
        <dbReference type="ARBA" id="ARBA00022980"/>
    </source>
</evidence>
<gene>
    <name evidence="6" type="ORF">HKW66_Vig0160700</name>
</gene>
<keyword evidence="1 6" id="KW-0689">Ribosomal protein</keyword>
<keyword evidence="4" id="KW-1133">Transmembrane helix</keyword>
<dbReference type="Pfam" id="PF04758">
    <property type="entry name" value="Ribosomal_S30"/>
    <property type="match status" value="1"/>
</dbReference>
<feature type="region of interest" description="Disordered" evidence="3">
    <location>
        <begin position="1102"/>
        <end position="1129"/>
    </location>
</feature>
<name>A0A8T0JK56_PHAAN</name>
<dbReference type="PANTHER" id="PTHR34033">
    <property type="entry name" value="AP-5 COMPLEX SUBUNIT BETA-1"/>
    <property type="match status" value="1"/>
</dbReference>
<dbReference type="Pfam" id="PF21588">
    <property type="entry name" value="AP5B1_middle"/>
    <property type="match status" value="1"/>
</dbReference>
<keyword evidence="2" id="KW-0687">Ribonucleoprotein</keyword>
<dbReference type="GO" id="GO:0003735">
    <property type="term" value="F:structural constituent of ribosome"/>
    <property type="evidence" value="ECO:0007669"/>
    <property type="project" value="InterPro"/>
</dbReference>
<keyword evidence="4" id="KW-0472">Membrane</keyword>
<evidence type="ECO:0000313" key="7">
    <source>
        <dbReference type="Proteomes" id="UP000743370"/>
    </source>
</evidence>
<evidence type="ECO:0000313" key="6">
    <source>
        <dbReference type="EMBL" id="KAG2375776.1"/>
    </source>
</evidence>
<evidence type="ECO:0000256" key="2">
    <source>
        <dbReference type="ARBA" id="ARBA00023274"/>
    </source>
</evidence>
<dbReference type="GO" id="GO:0030119">
    <property type="term" value="C:AP-type membrane coat adaptor complex"/>
    <property type="evidence" value="ECO:0007669"/>
    <property type="project" value="TreeGrafter"/>
</dbReference>
<dbReference type="GO" id="GO:0005840">
    <property type="term" value="C:ribosome"/>
    <property type="evidence" value="ECO:0007669"/>
    <property type="project" value="UniProtKB-KW"/>
</dbReference>
<keyword evidence="4" id="KW-0812">Transmembrane</keyword>
<evidence type="ECO:0000256" key="4">
    <source>
        <dbReference type="SAM" id="Phobius"/>
    </source>
</evidence>
<dbReference type="InterPro" id="IPR038741">
    <property type="entry name" value="AP5B1"/>
</dbReference>
<comment type="caution">
    <text evidence="6">The sequence shown here is derived from an EMBL/GenBank/DDBJ whole genome shotgun (WGS) entry which is preliminary data.</text>
</comment>
<proteinExistence type="predicted"/>
<sequence>MAEKAAAPPPPSKPLTSQEWETLIEDFQNGVQHKWTSLDPLFDLLLSSLLRKDFPLFLKLQLLVFLDEFSLSFLTSHHHLHRLVEALKAVVHAPLDVAASAFKDQFMVSATSILICTSENVVVEAETETNLVELLLTVVNRPNFGSDRQTRGVACECLRELERWKPGLLSDVVGHLWSLCQSERTHASQCYLLLFTSVIHSIVARKLSVSILNTSVPMIPFYAPNCVTDSGSGSESGSGLNVKELRRALSFLLEWPHVMTPCGIMEFVSMIVPVALALELQPSMLKVQVFGMIHSFDPVLCHAVLSMYVHFLEAFEGQEGEVSRRILLISRESQHFLVFRLLAIHWLLGLNQFIFEKTKPTIELCSTFYPALFDPLALKALKLDLLAFSSVCANVLRLKSGSDELIDPVKLFENGLVCVSSFKWLPPTSTETAVAFRTFHKFLIASSSHSDNDPSTARNLLDSAIFRTLQGFLVNMMLESRRLVPVVVAFVDRLLSCQKHSWLGECLLQKFDEHLLPKVRMDYKLVYCFPIFDRIAENQTIPPRGLLELLTNFMIFLVEKHGPDTGMKSWSQGSRALGICRTMLMRHHSSRLFLRLSRLLAFTCLCFPDLEVRDNSRIYLRMLVCIPGKKLRDILNLGDMILGISPSSHPTSFFNVQSPRPSQKFKSFKNLSSCIHLERLRPLLVKQFWSLSLSNLVVSNANPTYLESIRDFKAPGEEKEISDSSNTQIIQETRRINQPQEPLRVMDSKVAEILNTLRKYFSCIPDFRYMPGLKVRISCSLRFESDTFNRMLGIDKTVPSSEEIDTLPAIYATVLNFSSSAPYGSIPSCRIPFLLGEPYNKDSASQNVSLSIVPVGVNDSREEEKYRATVVVDLEPREPTPGIVDVHIETNAENGQIIQGQLQGITVGIEDMFLKAIVPSDIPEDETPRYNFNLFNTLWEACGSSSSTGRETFQLKGGKGIAAIGGTQSVKLLDVPAASLIQATERHLARFVVGVSGEPLIDAVWEGGIIQNVILEDASPDASFVKIFSSLCKGLPRFKLCLKFLDGMDLLVVHGLVTLLNAYLGILIFMEHVHPRFIMLFLDVVIPGKNPGKVHGSLARAGKVRGQTPKVAKQDKKKKPRGRAHKRMQYNRRFVTAVVGFGKKRGPNSSEK</sequence>
<dbReference type="InterPro" id="IPR006846">
    <property type="entry name" value="Ribosomal_eS30"/>
</dbReference>
<dbReference type="AlphaFoldDB" id="A0A8T0JK56"/>
<dbReference type="EMBL" id="JABFOF010000010">
    <property type="protein sequence ID" value="KAG2375776.1"/>
    <property type="molecule type" value="Genomic_DNA"/>
</dbReference>
<evidence type="ECO:0000259" key="5">
    <source>
        <dbReference type="Pfam" id="PF21588"/>
    </source>
</evidence>